<feature type="region of interest" description="Disordered" evidence="1">
    <location>
        <begin position="37"/>
        <end position="61"/>
    </location>
</feature>
<evidence type="ECO:0000313" key="2">
    <source>
        <dbReference type="EMBL" id="CAD8075550.1"/>
    </source>
</evidence>
<accession>A0A8S1M5K0</accession>
<evidence type="ECO:0000256" key="1">
    <source>
        <dbReference type="SAM" id="MobiDB-lite"/>
    </source>
</evidence>
<comment type="caution">
    <text evidence="2">The sequence shown here is derived from an EMBL/GenBank/DDBJ whole genome shotgun (WGS) entry which is preliminary data.</text>
</comment>
<organism evidence="2 3">
    <name type="scientific">Paramecium sonneborni</name>
    <dbReference type="NCBI Taxonomy" id="65129"/>
    <lineage>
        <taxon>Eukaryota</taxon>
        <taxon>Sar</taxon>
        <taxon>Alveolata</taxon>
        <taxon>Ciliophora</taxon>
        <taxon>Intramacronucleata</taxon>
        <taxon>Oligohymenophorea</taxon>
        <taxon>Peniculida</taxon>
        <taxon>Parameciidae</taxon>
        <taxon>Paramecium</taxon>
    </lineage>
</organism>
<feature type="compositionally biased region" description="Basic and acidic residues" evidence="1">
    <location>
        <begin position="41"/>
        <end position="58"/>
    </location>
</feature>
<evidence type="ECO:0000313" key="3">
    <source>
        <dbReference type="Proteomes" id="UP000692954"/>
    </source>
</evidence>
<dbReference type="AlphaFoldDB" id="A0A8S1M5K0"/>
<name>A0A8S1M5K0_9CILI</name>
<dbReference type="Proteomes" id="UP000692954">
    <property type="component" value="Unassembled WGS sequence"/>
</dbReference>
<keyword evidence="3" id="KW-1185">Reference proteome</keyword>
<protein>
    <submittedName>
        <fullName evidence="2">Uncharacterized protein</fullName>
    </submittedName>
</protein>
<gene>
    <name evidence="2" type="ORF">PSON_ATCC_30995.1.T0330286</name>
</gene>
<dbReference type="EMBL" id="CAJJDN010000033">
    <property type="protein sequence ID" value="CAD8075550.1"/>
    <property type="molecule type" value="Genomic_DNA"/>
</dbReference>
<sequence>MKQQRDSLFFQCQLYVAELSEPLTILQFLGDDEFESQKQSNHHDKLEISNKSEKKENSNKIYSTQRYKEKSLWIKLGEQSIRKAIRCSFIVDYIKNRPQMGYKKIKAC</sequence>
<proteinExistence type="predicted"/>
<reference evidence="2" key="1">
    <citation type="submission" date="2021-01" db="EMBL/GenBank/DDBJ databases">
        <authorList>
            <consortium name="Genoscope - CEA"/>
            <person name="William W."/>
        </authorList>
    </citation>
    <scope>NUCLEOTIDE SEQUENCE</scope>
</reference>